<evidence type="ECO:0000313" key="3">
    <source>
        <dbReference type="Proteomes" id="UP000432015"/>
    </source>
</evidence>
<name>A0A7K1L5E7_9ACTN</name>
<dbReference type="InterPro" id="IPR000595">
    <property type="entry name" value="cNMP-bd_dom"/>
</dbReference>
<protein>
    <submittedName>
        <fullName evidence="2">Cyclic nucleotide-binding domain-containing protein</fullName>
    </submittedName>
</protein>
<accession>A0A7K1L5E7</accession>
<dbReference type="SUPFAM" id="SSF51206">
    <property type="entry name" value="cAMP-binding domain-like"/>
    <property type="match status" value="1"/>
</dbReference>
<feature type="domain" description="Cyclic nucleotide-binding" evidence="1">
    <location>
        <begin position="1"/>
        <end position="66"/>
    </location>
</feature>
<gene>
    <name evidence="2" type="ORF">GNZ18_24065</name>
</gene>
<organism evidence="2 3">
    <name type="scientific">Actinomadura litoris</name>
    <dbReference type="NCBI Taxonomy" id="2678616"/>
    <lineage>
        <taxon>Bacteria</taxon>
        <taxon>Bacillati</taxon>
        <taxon>Actinomycetota</taxon>
        <taxon>Actinomycetes</taxon>
        <taxon>Streptosporangiales</taxon>
        <taxon>Thermomonosporaceae</taxon>
        <taxon>Actinomadura</taxon>
    </lineage>
</organism>
<dbReference type="Gene3D" id="2.60.120.10">
    <property type="entry name" value="Jelly Rolls"/>
    <property type="match status" value="1"/>
</dbReference>
<evidence type="ECO:0000313" key="2">
    <source>
        <dbReference type="EMBL" id="MUN39647.1"/>
    </source>
</evidence>
<sequence>MPGPHLARLATAGRVVEFPAGRRVFEENGTAESFWVIRSGTVALDLHVPGRGPVVVETLEASAVLGWSWLFPPHRWRFGAVAVRPVEATRFDGPLVRTLGATDPELGYDMALRFGTVMLDRLEATRIRVLDLYAHPGEPR</sequence>
<dbReference type="Proteomes" id="UP000432015">
    <property type="component" value="Unassembled WGS sequence"/>
</dbReference>
<comment type="caution">
    <text evidence="2">The sequence shown here is derived from an EMBL/GenBank/DDBJ whole genome shotgun (WGS) entry which is preliminary data.</text>
</comment>
<dbReference type="PROSITE" id="PS50042">
    <property type="entry name" value="CNMP_BINDING_3"/>
    <property type="match status" value="1"/>
</dbReference>
<dbReference type="InterPro" id="IPR018490">
    <property type="entry name" value="cNMP-bd_dom_sf"/>
</dbReference>
<reference evidence="2 3" key="1">
    <citation type="submission" date="2019-11" db="EMBL/GenBank/DDBJ databases">
        <authorList>
            <person name="Cao P."/>
        </authorList>
    </citation>
    <scope>NUCLEOTIDE SEQUENCE [LARGE SCALE GENOMIC DNA]</scope>
    <source>
        <strain evidence="2 3">NEAU-AAG5</strain>
    </source>
</reference>
<dbReference type="AlphaFoldDB" id="A0A7K1L5E7"/>
<dbReference type="CDD" id="cd00038">
    <property type="entry name" value="CAP_ED"/>
    <property type="match status" value="1"/>
</dbReference>
<dbReference type="InterPro" id="IPR014710">
    <property type="entry name" value="RmlC-like_jellyroll"/>
</dbReference>
<dbReference type="Pfam" id="PF00027">
    <property type="entry name" value="cNMP_binding"/>
    <property type="match status" value="1"/>
</dbReference>
<dbReference type="EMBL" id="WOFH01000008">
    <property type="protein sequence ID" value="MUN39647.1"/>
    <property type="molecule type" value="Genomic_DNA"/>
</dbReference>
<evidence type="ECO:0000259" key="1">
    <source>
        <dbReference type="PROSITE" id="PS50042"/>
    </source>
</evidence>
<keyword evidence="3" id="KW-1185">Reference proteome</keyword>
<proteinExistence type="predicted"/>